<comment type="caution">
    <text evidence="3">The sequence shown here is derived from an EMBL/GenBank/DDBJ whole genome shotgun (WGS) entry which is preliminary data.</text>
</comment>
<dbReference type="AlphaFoldDB" id="A0A933L1D6"/>
<dbReference type="GO" id="GO:0016787">
    <property type="term" value="F:hydrolase activity"/>
    <property type="evidence" value="ECO:0007669"/>
    <property type="project" value="UniProtKB-KW"/>
</dbReference>
<feature type="domain" description="SMP-30/Gluconolactonase/LRE-like region" evidence="2">
    <location>
        <begin position="55"/>
        <end position="259"/>
    </location>
</feature>
<dbReference type="InterPro" id="IPR051262">
    <property type="entry name" value="SMP-30/CGR1_Lactonase"/>
</dbReference>
<keyword evidence="1" id="KW-0378">Hydrolase</keyword>
<reference evidence="3" key="1">
    <citation type="submission" date="2020-07" db="EMBL/GenBank/DDBJ databases">
        <title>Huge and variable diversity of episymbiotic CPR bacteria and DPANN archaea in groundwater ecosystems.</title>
        <authorList>
            <person name="He C.Y."/>
            <person name="Keren R."/>
            <person name="Whittaker M."/>
            <person name="Farag I.F."/>
            <person name="Doudna J."/>
            <person name="Cate J.H.D."/>
            <person name="Banfield J.F."/>
        </authorList>
    </citation>
    <scope>NUCLEOTIDE SEQUENCE</scope>
    <source>
        <strain evidence="3">NC_groundwater_1586_Pr3_B-0.1um_66_15</strain>
    </source>
</reference>
<evidence type="ECO:0000313" key="4">
    <source>
        <dbReference type="Proteomes" id="UP000782610"/>
    </source>
</evidence>
<dbReference type="Pfam" id="PF08450">
    <property type="entry name" value="SGL"/>
    <property type="match status" value="1"/>
</dbReference>
<organism evidence="3 4">
    <name type="scientific">Devosia nanyangense</name>
    <dbReference type="NCBI Taxonomy" id="1228055"/>
    <lineage>
        <taxon>Bacteria</taxon>
        <taxon>Pseudomonadati</taxon>
        <taxon>Pseudomonadota</taxon>
        <taxon>Alphaproteobacteria</taxon>
        <taxon>Hyphomicrobiales</taxon>
        <taxon>Devosiaceae</taxon>
        <taxon>Devosia</taxon>
    </lineage>
</organism>
<dbReference type="SUPFAM" id="SSF63829">
    <property type="entry name" value="Calcium-dependent phosphotriesterase"/>
    <property type="match status" value="1"/>
</dbReference>
<dbReference type="PANTHER" id="PTHR47572">
    <property type="entry name" value="LIPOPROTEIN-RELATED"/>
    <property type="match status" value="1"/>
</dbReference>
<sequence>MSPQEPVALDRIESYAFGLDHAEGICVTPAGDVYVGGEAGQIYRIVDDRPVELASTGGFLLGLAADAQGRIYAIDNVAKCVWRFDPASKGLTVYAKGPAGKPFNVPNWGAFDRSGNYYLTDSGDWMAGNGFIWLVRPGGRAEVWSEASTAFPNGCCLAADGQTLYIAESVPAALVAIDIRPDGSAGERRVLCDLGMTVPDGVAVTTEGSIVIACYRPDVIYRWHPKTGLSVLAADPRGTVLAAPTNIVFTGPGLDTLVVPNLGRWHLARGRFGLAGVPLHYPTADQLGS</sequence>
<dbReference type="Gene3D" id="2.120.10.30">
    <property type="entry name" value="TolB, C-terminal domain"/>
    <property type="match status" value="1"/>
</dbReference>
<dbReference type="PANTHER" id="PTHR47572:SF4">
    <property type="entry name" value="LACTONASE DRP35"/>
    <property type="match status" value="1"/>
</dbReference>
<dbReference type="EMBL" id="JACRAF010000031">
    <property type="protein sequence ID" value="MBI4922454.1"/>
    <property type="molecule type" value="Genomic_DNA"/>
</dbReference>
<dbReference type="Proteomes" id="UP000782610">
    <property type="component" value="Unassembled WGS sequence"/>
</dbReference>
<protein>
    <submittedName>
        <fullName evidence="3">SMP-30/gluconolactonase/LRE family protein</fullName>
    </submittedName>
</protein>
<dbReference type="InterPro" id="IPR011042">
    <property type="entry name" value="6-blade_b-propeller_TolB-like"/>
</dbReference>
<evidence type="ECO:0000256" key="1">
    <source>
        <dbReference type="ARBA" id="ARBA00022801"/>
    </source>
</evidence>
<evidence type="ECO:0000259" key="2">
    <source>
        <dbReference type="Pfam" id="PF08450"/>
    </source>
</evidence>
<gene>
    <name evidence="3" type="ORF">HY834_11950</name>
</gene>
<name>A0A933L1D6_9HYPH</name>
<dbReference type="InterPro" id="IPR013658">
    <property type="entry name" value="SGL"/>
</dbReference>
<accession>A0A933L1D6</accession>
<evidence type="ECO:0000313" key="3">
    <source>
        <dbReference type="EMBL" id="MBI4922454.1"/>
    </source>
</evidence>
<proteinExistence type="predicted"/>